<evidence type="ECO:0000313" key="1">
    <source>
        <dbReference type="EMBL" id="KAI4466695.1"/>
    </source>
</evidence>
<gene>
    <name evidence="1" type="ORF">MML48_2g00017782</name>
</gene>
<organism evidence="1 2">
    <name type="scientific">Holotrichia oblita</name>
    <name type="common">Chafer beetle</name>
    <dbReference type="NCBI Taxonomy" id="644536"/>
    <lineage>
        <taxon>Eukaryota</taxon>
        <taxon>Metazoa</taxon>
        <taxon>Ecdysozoa</taxon>
        <taxon>Arthropoda</taxon>
        <taxon>Hexapoda</taxon>
        <taxon>Insecta</taxon>
        <taxon>Pterygota</taxon>
        <taxon>Neoptera</taxon>
        <taxon>Endopterygota</taxon>
        <taxon>Coleoptera</taxon>
        <taxon>Polyphaga</taxon>
        <taxon>Scarabaeiformia</taxon>
        <taxon>Scarabaeidae</taxon>
        <taxon>Melolonthinae</taxon>
        <taxon>Holotrichia</taxon>
    </lineage>
</organism>
<proteinExistence type="predicted"/>
<name>A0ACB9TIQ8_HOLOL</name>
<dbReference type="Proteomes" id="UP001056778">
    <property type="component" value="Chromosome 2"/>
</dbReference>
<accession>A0ACB9TIQ8</accession>
<keyword evidence="1" id="KW-0378">Hydrolase</keyword>
<keyword evidence="1" id="KW-0645">Protease</keyword>
<reference evidence="1" key="1">
    <citation type="submission" date="2022-04" db="EMBL/GenBank/DDBJ databases">
        <title>Chromosome-scale genome assembly of Holotrichia oblita Faldermann.</title>
        <authorList>
            <person name="Rongchong L."/>
        </authorList>
    </citation>
    <scope>NUCLEOTIDE SEQUENCE</scope>
    <source>
        <strain evidence="1">81SQS9</strain>
    </source>
</reference>
<dbReference type="EMBL" id="CM043016">
    <property type="protein sequence ID" value="KAI4466695.1"/>
    <property type="molecule type" value="Genomic_DNA"/>
</dbReference>
<comment type="caution">
    <text evidence="1">The sequence shown here is derived from an EMBL/GenBank/DDBJ whole genome shotgun (WGS) entry which is preliminary data.</text>
</comment>
<keyword evidence="2" id="KW-1185">Reference proteome</keyword>
<sequence>MPRLSPDHAIWEGPIWSNDDFREKYQVDEVLYVDEMLQFLTVKSPESLLVLSGINEMSGSPTFEASFSGIENFNINRSNLYPEIIDLRTFKTNFELDVMRYVIGISEDAHKVVMTATTPGSYEYQSEAQFLFYIYNNGGSRHAAYTSICGSGPNSAILHYGHAGSPNDRRIEDGDMCCYDMGAQYFGYAADITCSFPTNGVFTDDQKIVYNTVLNANRAAQAACRPGVRLTEVYNLALRTILQGLKDGGLLVGEIDDMMSAGLGRVFQPHGLSHFLGLDVHDVGAGVAGYKNHLPNRFIRAMLPGMVFTIEPGCYFIDPLLDEALNNPAQSRFIVGDVLERFRGSGGVRIEDVVLVNEEGVENLTPNLPRT</sequence>
<evidence type="ECO:0000313" key="2">
    <source>
        <dbReference type="Proteomes" id="UP001056778"/>
    </source>
</evidence>
<protein>
    <submittedName>
        <fullName evidence="1">Xaa-pro aminopeptidase 3</fullName>
    </submittedName>
</protein>
<keyword evidence="1" id="KW-0031">Aminopeptidase</keyword>